<keyword evidence="5" id="KW-0777">Teichoic acid biosynthesis</keyword>
<dbReference type="InterPro" id="IPR029044">
    <property type="entry name" value="Nucleotide-diphossugar_trans"/>
</dbReference>
<evidence type="ECO:0000256" key="6">
    <source>
        <dbReference type="ARBA" id="ARBA00023136"/>
    </source>
</evidence>
<evidence type="ECO:0000313" key="9">
    <source>
        <dbReference type="Proteomes" id="UP001501578"/>
    </source>
</evidence>
<dbReference type="InterPro" id="IPR043149">
    <property type="entry name" value="TagF_N"/>
</dbReference>
<dbReference type="InterPro" id="IPR007554">
    <property type="entry name" value="Glycerophosphate_synth"/>
</dbReference>
<reference evidence="9" key="1">
    <citation type="journal article" date="2019" name="Int. J. Syst. Evol. Microbiol.">
        <title>The Global Catalogue of Microorganisms (GCM) 10K type strain sequencing project: providing services to taxonomists for standard genome sequencing and annotation.</title>
        <authorList>
            <consortium name="The Broad Institute Genomics Platform"/>
            <consortium name="The Broad Institute Genome Sequencing Center for Infectious Disease"/>
            <person name="Wu L."/>
            <person name="Ma J."/>
        </authorList>
    </citation>
    <scope>NUCLEOTIDE SEQUENCE [LARGE SCALE GENOMIC DNA]</scope>
    <source>
        <strain evidence="9">JCM 11136</strain>
    </source>
</reference>
<evidence type="ECO:0000256" key="5">
    <source>
        <dbReference type="ARBA" id="ARBA00022944"/>
    </source>
</evidence>
<evidence type="ECO:0000256" key="3">
    <source>
        <dbReference type="ARBA" id="ARBA00022475"/>
    </source>
</evidence>
<organism evidence="8 9">
    <name type="scientific">Nonomuraea longicatena</name>
    <dbReference type="NCBI Taxonomy" id="83682"/>
    <lineage>
        <taxon>Bacteria</taxon>
        <taxon>Bacillati</taxon>
        <taxon>Actinomycetota</taxon>
        <taxon>Actinomycetes</taxon>
        <taxon>Streptosporangiales</taxon>
        <taxon>Streptosporangiaceae</taxon>
        <taxon>Nonomuraea</taxon>
    </lineage>
</organism>
<dbReference type="PANTHER" id="PTHR37316:SF3">
    <property type="entry name" value="TEICHOIC ACID GLYCEROL-PHOSPHATE TRANSFERASE"/>
    <property type="match status" value="1"/>
</dbReference>
<dbReference type="Pfam" id="PF00535">
    <property type="entry name" value="Glycos_transf_2"/>
    <property type="match status" value="1"/>
</dbReference>
<gene>
    <name evidence="8" type="ORF">GCM10009560_59240</name>
</gene>
<dbReference type="InterPro" id="IPR001173">
    <property type="entry name" value="Glyco_trans_2-like"/>
</dbReference>
<keyword evidence="3" id="KW-1003">Cell membrane</keyword>
<proteinExistence type="inferred from homology"/>
<dbReference type="EMBL" id="BAAAHQ010000037">
    <property type="protein sequence ID" value="GAA0944834.1"/>
    <property type="molecule type" value="Genomic_DNA"/>
</dbReference>
<evidence type="ECO:0000259" key="7">
    <source>
        <dbReference type="Pfam" id="PF00535"/>
    </source>
</evidence>
<comment type="caution">
    <text evidence="8">The sequence shown here is derived from an EMBL/GenBank/DDBJ whole genome shotgun (WGS) entry which is preliminary data.</text>
</comment>
<dbReference type="Gene3D" id="3.40.50.12580">
    <property type="match status" value="1"/>
</dbReference>
<dbReference type="SUPFAM" id="SSF53756">
    <property type="entry name" value="UDP-Glycosyltransferase/glycogen phosphorylase"/>
    <property type="match status" value="1"/>
</dbReference>
<comment type="subcellular location">
    <subcellularLocation>
        <location evidence="1">Cell membrane</location>
        <topology evidence="1">Peripheral membrane protein</topology>
    </subcellularLocation>
</comment>
<evidence type="ECO:0000256" key="4">
    <source>
        <dbReference type="ARBA" id="ARBA00022679"/>
    </source>
</evidence>
<keyword evidence="6" id="KW-0472">Membrane</keyword>
<dbReference type="PANTHER" id="PTHR37316">
    <property type="entry name" value="TEICHOIC ACID GLYCEROL-PHOSPHATE PRIMASE"/>
    <property type="match status" value="1"/>
</dbReference>
<dbReference type="Pfam" id="PF04464">
    <property type="entry name" value="Glyphos_transf"/>
    <property type="match status" value="1"/>
</dbReference>
<evidence type="ECO:0000313" key="8">
    <source>
        <dbReference type="EMBL" id="GAA0944834.1"/>
    </source>
</evidence>
<accession>A0ABP4B855</accession>
<dbReference type="Proteomes" id="UP001501578">
    <property type="component" value="Unassembled WGS sequence"/>
</dbReference>
<dbReference type="SUPFAM" id="SSF53448">
    <property type="entry name" value="Nucleotide-diphospho-sugar transferases"/>
    <property type="match status" value="1"/>
</dbReference>
<evidence type="ECO:0000256" key="1">
    <source>
        <dbReference type="ARBA" id="ARBA00004202"/>
    </source>
</evidence>
<keyword evidence="4" id="KW-0808">Transferase</keyword>
<dbReference type="Gene3D" id="3.40.50.11820">
    <property type="match status" value="1"/>
</dbReference>
<comment type="similarity">
    <text evidence="2">Belongs to the CDP-glycerol glycerophosphotransferase family.</text>
</comment>
<name>A0ABP4B855_9ACTN</name>
<dbReference type="InterPro" id="IPR051612">
    <property type="entry name" value="Teichoic_Acid_Biosynth"/>
</dbReference>
<dbReference type="CDD" id="cd00761">
    <property type="entry name" value="Glyco_tranf_GTA_type"/>
    <property type="match status" value="1"/>
</dbReference>
<sequence>MSPILSVVVPCYRVEMYLAECLESISRQTLADIEVVCVDDGSPDGSAAIAEAMASRDPRFRLVRQDNQGLGPARNTGAALARGRYLAFADSDDVVPADAYGLLVSTLERTGSDFAAGNVECMNSTARWQSPMHAETFRQDVLKTHVSRQHDLLLDRTAWNKVYRRSFLDGTGLSFPAGLYEDAPVTVPAHVLATSVDVLKQVVYLWRQREGGERSITQQRTVPGNLEDRVRSVRTTRDFLRAHGDAEVGLAYDVYALQSDISVYLQQYAQSGSDYRSRFLAVVGPLVHDMDREVFRRLPWNQSLAFDLVRRGDGAALAELLLESVTGRRQRLVRGWRGWRVRHPLLPRAGAPATPADLRLIARVDGLTWHDERLQVSGYAYAPGLDLADPRDAELELALVNRRTEAQIPVPVRRVPRTDVTAASSHLTANYDASGFTAEIDPGILSHKGSWQLQLSLRRPGLRIESRCAAVGAARRFAGVKVHSALWMGVSGGDDVLVRLRKINATAEVRNLGAGELTLDGRITRKRTPSAAAVVLRARRGGHELRVPVEPAPHGEQLAFSASIPSRALAEPAVTGGSDVYWEVLLSVDDGEPVALMNPAASTHDRGLVGDREIAQVTGRDLQLGIVVREPRVLVTEVEWAEDGTLRVKGLNRVGADRPECLVLRRVGGGGSHRVPLSWDGPAFTAAFRPERLPVHGYETSLSTGQWEFAVTSENAPVLVRLDKSRRLPDERVVGVHEYGFRSRADGALVLWTRPSLSPDDGVRGRDTLRNTVYPAMLRRPVSDLLVFDVWRGRQYSDSPRAVFEELRRRGDRRECVWVSADGQVNPPGDARVVRKNSREHFEAMAGASHIFCNDNAPDWFVKRADQTYVQTWHGTPLKRIGFDLPVVHFDNGTDYLRRFGQDVAKWDLLLSPNSFSSPIFSRAFAYSGEILECGYPRNDLLHRAEGVSRAARVRDALGIPSGQRVVLYAPTWRDDHPAGGLELGLDLDTMRRALGDEHTLLVRGHIHTGGPVEPSRRVLDVTRYPDITELLLIADVLITDYSSVMFDYAGTGRPILFFTYDLEHYRDVLRGFYFDFEAEAPGPLLRTTDEIVDALRQVDEVAGKYAALHDAFADRFCHLDDGMAAARVVDHVL</sequence>
<dbReference type="InterPro" id="IPR043148">
    <property type="entry name" value="TagF_C"/>
</dbReference>
<keyword evidence="9" id="KW-1185">Reference proteome</keyword>
<feature type="domain" description="Glycosyltransferase 2-like" evidence="7">
    <location>
        <begin position="6"/>
        <end position="168"/>
    </location>
</feature>
<protein>
    <recommendedName>
        <fullName evidence="7">Glycosyltransferase 2-like domain-containing protein</fullName>
    </recommendedName>
</protein>
<evidence type="ECO:0000256" key="2">
    <source>
        <dbReference type="ARBA" id="ARBA00010488"/>
    </source>
</evidence>
<dbReference type="Gene3D" id="3.90.550.10">
    <property type="entry name" value="Spore Coat Polysaccharide Biosynthesis Protein SpsA, Chain A"/>
    <property type="match status" value="1"/>
</dbReference>